<reference evidence="2" key="1">
    <citation type="submission" date="2021-04" db="EMBL/GenBank/DDBJ databases">
        <title>Proteiniclasticum sedimins sp. nov., an obligate anaerobic bacterium isolated from anaerobic sludge.</title>
        <authorList>
            <person name="Liu J."/>
        </authorList>
    </citation>
    <scope>NUCLEOTIDE SEQUENCE</scope>
    <source>
        <strain evidence="2">BAD-10</strain>
    </source>
</reference>
<organism evidence="2 3">
    <name type="scientific">Proteiniclasticum sediminis</name>
    <dbReference type="NCBI Taxonomy" id="2804028"/>
    <lineage>
        <taxon>Bacteria</taxon>
        <taxon>Bacillati</taxon>
        <taxon>Bacillota</taxon>
        <taxon>Clostridia</taxon>
        <taxon>Eubacteriales</taxon>
        <taxon>Clostridiaceae</taxon>
        <taxon>Proteiniclasticum</taxon>
    </lineage>
</organism>
<proteinExistence type="predicted"/>
<dbReference type="PANTHER" id="PTHR12110:SF53">
    <property type="entry name" value="BLR5974 PROTEIN"/>
    <property type="match status" value="1"/>
</dbReference>
<evidence type="ECO:0000259" key="1">
    <source>
        <dbReference type="Pfam" id="PF01261"/>
    </source>
</evidence>
<dbReference type="InterPro" id="IPR036237">
    <property type="entry name" value="Xyl_isomerase-like_sf"/>
</dbReference>
<dbReference type="EMBL" id="JAGSCS010000002">
    <property type="protein sequence ID" value="MBR0575095.1"/>
    <property type="molecule type" value="Genomic_DNA"/>
</dbReference>
<dbReference type="Gene3D" id="3.20.20.150">
    <property type="entry name" value="Divalent-metal-dependent TIM barrel enzymes"/>
    <property type="match status" value="1"/>
</dbReference>
<feature type="domain" description="Xylose isomerase-like TIM barrel" evidence="1">
    <location>
        <begin position="24"/>
        <end position="264"/>
    </location>
</feature>
<keyword evidence="2" id="KW-0413">Isomerase</keyword>
<evidence type="ECO:0000313" key="3">
    <source>
        <dbReference type="Proteomes" id="UP000675379"/>
    </source>
</evidence>
<comment type="caution">
    <text evidence="2">The sequence shown here is derived from an EMBL/GenBank/DDBJ whole genome shotgun (WGS) entry which is preliminary data.</text>
</comment>
<dbReference type="Pfam" id="PF01261">
    <property type="entry name" value="AP_endonuc_2"/>
    <property type="match status" value="1"/>
</dbReference>
<dbReference type="PANTHER" id="PTHR12110">
    <property type="entry name" value="HYDROXYPYRUVATE ISOMERASE"/>
    <property type="match status" value="1"/>
</dbReference>
<dbReference type="RefSeq" id="WP_211799616.1">
    <property type="nucleotide sequence ID" value="NZ_JAGSCS010000002.1"/>
</dbReference>
<sequence>MDRIVAVNSNTYHGYSLENALTGIADAGFHHVELTATKGWTEHVFPSMSLRELWAIKDDLLENGLQPFSLSGHTNLMDKDRIADFIANIRLAAFFGCTYIISSIGEAHLEDKAEASDEEVAKQIRDLLPYLEEYGLTLGLENHGKHATGKHLKHIVDLVDSPLVMINYDTANAVFYGHVDVEEDLAACIEKVGHIHLKDKGGEWNEWNFPAIGKGTLNFKRIFQLLNEAKNACPVSIEIEFTQAGPQDLAEVHEAVRDSAEALKALGLKL</sequence>
<name>A0A941HPI9_9CLOT</name>
<gene>
    <name evidence="2" type="ORF">KCG48_01950</name>
</gene>
<keyword evidence="3" id="KW-1185">Reference proteome</keyword>
<protein>
    <submittedName>
        <fullName evidence="2">Sugar phosphate isomerase/epimerase</fullName>
    </submittedName>
</protein>
<dbReference type="GO" id="GO:0016853">
    <property type="term" value="F:isomerase activity"/>
    <property type="evidence" value="ECO:0007669"/>
    <property type="project" value="UniProtKB-KW"/>
</dbReference>
<dbReference type="AlphaFoldDB" id="A0A941HPI9"/>
<dbReference type="Proteomes" id="UP000675379">
    <property type="component" value="Unassembled WGS sequence"/>
</dbReference>
<accession>A0A941HPI9</accession>
<evidence type="ECO:0000313" key="2">
    <source>
        <dbReference type="EMBL" id="MBR0575095.1"/>
    </source>
</evidence>
<dbReference type="InterPro" id="IPR013022">
    <property type="entry name" value="Xyl_isomerase-like_TIM-brl"/>
</dbReference>
<dbReference type="InterPro" id="IPR050312">
    <property type="entry name" value="IolE/XylAMocC-like"/>
</dbReference>
<dbReference type="SUPFAM" id="SSF51658">
    <property type="entry name" value="Xylose isomerase-like"/>
    <property type="match status" value="1"/>
</dbReference>